<dbReference type="Gene3D" id="6.10.250.2080">
    <property type="match status" value="1"/>
</dbReference>
<dbReference type="FunFam" id="3.40.1690.10:FF:000001">
    <property type="entry name" value="Flagellar biosynthetic protein FlhB"/>
    <property type="match status" value="1"/>
</dbReference>
<evidence type="ECO:0000256" key="6">
    <source>
        <dbReference type="ARBA" id="ARBA00022692"/>
    </source>
</evidence>
<dbReference type="InterPro" id="IPR029025">
    <property type="entry name" value="T3SS_substrate_exporter_C"/>
</dbReference>
<dbReference type="GO" id="GO:0044780">
    <property type="term" value="P:bacterial-type flagellum assembly"/>
    <property type="evidence" value="ECO:0007669"/>
    <property type="project" value="InterPro"/>
</dbReference>
<evidence type="ECO:0000256" key="1">
    <source>
        <dbReference type="ARBA" id="ARBA00004651"/>
    </source>
</evidence>
<evidence type="ECO:0000256" key="2">
    <source>
        <dbReference type="ARBA" id="ARBA00010690"/>
    </source>
</evidence>
<feature type="transmembrane region" description="Helical" evidence="13">
    <location>
        <begin position="149"/>
        <end position="168"/>
    </location>
</feature>
<reference evidence="15 16" key="2">
    <citation type="journal article" date="2016" name="Sci. Rep.">
        <title>The genome of Rhizobiales bacteria in predatory ants reveals urease gene functions but no genes for nitrogen fixation.</title>
        <authorList>
            <person name="Neuvonen M.M."/>
            <person name="Tamarit D."/>
            <person name="Naslund K."/>
            <person name="Liebig J."/>
            <person name="Feldhaar H."/>
            <person name="Moran N.A."/>
            <person name="Guy L."/>
            <person name="Andersson S.G."/>
        </authorList>
    </citation>
    <scope>NUCLEOTIDE SEQUENCE [LARGE SCALE GENOMIC DNA]</scope>
    <source>
        <strain evidence="15 16">Hsal</strain>
    </source>
</reference>
<reference evidence="15 16" key="1">
    <citation type="journal article" date="2010" name="Science">
        <title>Genomic comparison of the ants Camponotus floridanus and Harpegnathos saltator.</title>
        <authorList>
            <person name="Bonasio R."/>
            <person name="Zhang G."/>
            <person name="Ye C."/>
            <person name="Mutti N.S."/>
            <person name="Fang X."/>
            <person name="Qin N."/>
            <person name="Donahue G."/>
            <person name="Yang P."/>
            <person name="Li Q."/>
            <person name="Li C."/>
            <person name="Zhang P."/>
            <person name="Huang Z."/>
            <person name="Berger S.L."/>
            <person name="Reinberg D."/>
            <person name="Wang J."/>
            <person name="Liebig J."/>
        </authorList>
    </citation>
    <scope>NUCLEOTIDE SEQUENCE [LARGE SCALE GENOMIC DNA]</scope>
    <source>
        <strain evidence="15 16">Hsal</strain>
    </source>
</reference>
<dbReference type="GO" id="GO:0009306">
    <property type="term" value="P:protein secretion"/>
    <property type="evidence" value="ECO:0007669"/>
    <property type="project" value="InterPro"/>
</dbReference>
<evidence type="ECO:0000256" key="4">
    <source>
        <dbReference type="ARBA" id="ARBA00022448"/>
    </source>
</evidence>
<dbReference type="InterPro" id="IPR006135">
    <property type="entry name" value="T3SS_substrate_exporter"/>
</dbReference>
<keyword evidence="11 13" id="KW-1006">Bacterial flagellum protein export</keyword>
<proteinExistence type="inferred from homology"/>
<feature type="transmembrane region" description="Helical" evidence="13">
    <location>
        <begin position="35"/>
        <end position="56"/>
    </location>
</feature>
<dbReference type="EMBL" id="CP017315">
    <property type="protein sequence ID" value="AQS40936.1"/>
    <property type="molecule type" value="Genomic_DNA"/>
</dbReference>
<keyword evidence="8 13" id="KW-0653">Protein transport</keyword>
<protein>
    <recommendedName>
        <fullName evidence="3 13">Flagellar biosynthetic protein FlhB</fullName>
    </recommendedName>
</protein>
<keyword evidence="15" id="KW-0969">Cilium</keyword>
<evidence type="ECO:0000256" key="10">
    <source>
        <dbReference type="ARBA" id="ARBA00023136"/>
    </source>
</evidence>
<keyword evidence="7 13" id="KW-1005">Bacterial flagellum biogenesis</keyword>
<evidence type="ECO:0000256" key="7">
    <source>
        <dbReference type="ARBA" id="ARBA00022795"/>
    </source>
</evidence>
<dbReference type="GO" id="GO:0005886">
    <property type="term" value="C:plasma membrane"/>
    <property type="evidence" value="ECO:0007669"/>
    <property type="project" value="UniProtKB-SubCell"/>
</dbReference>
<keyword evidence="4 13" id="KW-0813">Transport</keyword>
<evidence type="ECO:0000256" key="11">
    <source>
        <dbReference type="ARBA" id="ARBA00023225"/>
    </source>
</evidence>
<evidence type="ECO:0000256" key="9">
    <source>
        <dbReference type="ARBA" id="ARBA00022989"/>
    </source>
</evidence>
<dbReference type="Proteomes" id="UP000188912">
    <property type="component" value="Chromosome"/>
</dbReference>
<comment type="caution">
    <text evidence="13">Lacks conserved residue(s) required for the propagation of feature annotation.</text>
</comment>
<evidence type="ECO:0000256" key="3">
    <source>
        <dbReference type="ARBA" id="ARBA00021622"/>
    </source>
</evidence>
<name>A0A1U9JSU2_9HYPH</name>
<dbReference type="Gene3D" id="3.40.1690.10">
    <property type="entry name" value="secretion proteins EscU"/>
    <property type="match status" value="1"/>
</dbReference>
<evidence type="ECO:0000313" key="16">
    <source>
        <dbReference type="Proteomes" id="UP000188912"/>
    </source>
</evidence>
<dbReference type="SUPFAM" id="SSF160544">
    <property type="entry name" value="EscU C-terminal domain-like"/>
    <property type="match status" value="1"/>
</dbReference>
<dbReference type="PANTHER" id="PTHR30531">
    <property type="entry name" value="FLAGELLAR BIOSYNTHETIC PROTEIN FLHB"/>
    <property type="match status" value="1"/>
</dbReference>
<feature type="region of interest" description="Disordered" evidence="14">
    <location>
        <begin position="1"/>
        <end position="25"/>
    </location>
</feature>
<keyword evidence="10 13" id="KW-0472">Membrane</keyword>
<keyword evidence="15" id="KW-0282">Flagellum</keyword>
<keyword evidence="15" id="KW-0966">Cell projection</keyword>
<keyword evidence="9 13" id="KW-1133">Transmembrane helix</keyword>
<evidence type="ECO:0000256" key="14">
    <source>
        <dbReference type="SAM" id="MobiDB-lite"/>
    </source>
</evidence>
<comment type="similarity">
    <text evidence="2 13">Belongs to the type III secretion exporter family.</text>
</comment>
<dbReference type="NCBIfam" id="TIGR00328">
    <property type="entry name" value="flhB"/>
    <property type="match status" value="1"/>
</dbReference>
<keyword evidence="5 13" id="KW-1003">Cell membrane</keyword>
<gene>
    <name evidence="13 15" type="primary">flhB</name>
    <name evidence="15" type="ORF">BHV28_02140</name>
</gene>
<comment type="subcellular location">
    <subcellularLocation>
        <location evidence="1">Cell membrane</location>
        <topology evidence="1">Multi-pass membrane protein</topology>
    </subcellularLocation>
</comment>
<dbReference type="KEGG" id="thd:BHV28_02140"/>
<dbReference type="STRING" id="1902579.BHV28_02140"/>
<evidence type="ECO:0000256" key="12">
    <source>
        <dbReference type="ARBA" id="ARBA00025078"/>
    </source>
</evidence>
<dbReference type="AlphaFoldDB" id="A0A1U9JSU2"/>
<accession>A0A1U9JSU2</accession>
<comment type="function">
    <text evidence="12 13">Required for formation of the rod structure in the basal body of the flagellar apparatus. Together with FliI and FliH, may constitute the export apparatus of flagellin.</text>
</comment>
<feature type="transmembrane region" description="Helical" evidence="13">
    <location>
        <begin position="188"/>
        <end position="214"/>
    </location>
</feature>
<evidence type="ECO:0000256" key="13">
    <source>
        <dbReference type="RuleBase" id="RU364091"/>
    </source>
</evidence>
<dbReference type="PANTHER" id="PTHR30531:SF12">
    <property type="entry name" value="FLAGELLAR BIOSYNTHETIC PROTEIN FLHB"/>
    <property type="match status" value="1"/>
</dbReference>
<organism evidence="15 16">
    <name type="scientific">Candidatus Tokpelaia hoelldobleri</name>
    <dbReference type="NCBI Taxonomy" id="1902579"/>
    <lineage>
        <taxon>Bacteria</taxon>
        <taxon>Pseudomonadati</taxon>
        <taxon>Pseudomonadota</taxon>
        <taxon>Alphaproteobacteria</taxon>
        <taxon>Hyphomicrobiales</taxon>
        <taxon>Candidatus Tokpelaia</taxon>
    </lineage>
</organism>
<dbReference type="InterPro" id="IPR006136">
    <property type="entry name" value="FlhB"/>
</dbReference>
<evidence type="ECO:0000256" key="8">
    <source>
        <dbReference type="ARBA" id="ARBA00022927"/>
    </source>
</evidence>
<dbReference type="PRINTS" id="PR00950">
    <property type="entry name" value="TYPE3IMSPROT"/>
</dbReference>
<sequence length="357" mass="39844">MAEDKPDKDSKTEEPTEHKIRKAEEKGNLPFSRELPIFSALIAFSLIVVFLSGPAFSDLGNALRQLFDRSEDWRLSGAEDVRNLLLLVGGRIGRALAPVLVTITLAGLTASMIQHAPRFVGERIRPQLSRISLAGGFGRIFGKAGFVEFLKSCAKLIGVTLIVWLIFFRNNTVFVDILVADPASLPEFIRSQLAGLIMANAVAVVAIAGFDIAWSRINWRQQLRMTKQEIKDEYKQLEGNPLVKSRMRSLARDRTRRQMIANVPTATVIITNPTHFSVALRYTPPEDNAPIVVAKGQDLIALKIREIATGHDIPLVENVELARALYKQVEVDQTIAPEFYQAVAEIIRYVNSNAYRR</sequence>
<evidence type="ECO:0000313" key="15">
    <source>
        <dbReference type="EMBL" id="AQS40936.1"/>
    </source>
</evidence>
<dbReference type="Pfam" id="PF01312">
    <property type="entry name" value="Bac_export_2"/>
    <property type="match status" value="1"/>
</dbReference>
<evidence type="ECO:0000256" key="5">
    <source>
        <dbReference type="ARBA" id="ARBA00022475"/>
    </source>
</evidence>
<keyword evidence="16" id="KW-1185">Reference proteome</keyword>
<keyword evidence="6 13" id="KW-0812">Transmembrane</keyword>